<dbReference type="AlphaFoldDB" id="A0A3E2X246"/>
<organism evidence="1 2">
    <name type="scientific">Hungatella hathewayi</name>
    <dbReference type="NCBI Taxonomy" id="154046"/>
    <lineage>
        <taxon>Bacteria</taxon>
        <taxon>Bacillati</taxon>
        <taxon>Bacillota</taxon>
        <taxon>Clostridia</taxon>
        <taxon>Lachnospirales</taxon>
        <taxon>Lachnospiraceae</taxon>
        <taxon>Hungatella</taxon>
    </lineage>
</organism>
<comment type="caution">
    <text evidence="1">The sequence shown here is derived from an EMBL/GenBank/DDBJ whole genome shotgun (WGS) entry which is preliminary data.</text>
</comment>
<evidence type="ECO:0000313" key="1">
    <source>
        <dbReference type="EMBL" id="RGC35557.1"/>
    </source>
</evidence>
<dbReference type="EMBL" id="QVIA01000001">
    <property type="protein sequence ID" value="RGC35557.1"/>
    <property type="molecule type" value="Genomic_DNA"/>
</dbReference>
<reference evidence="1 2" key="1">
    <citation type="submission" date="2018-08" db="EMBL/GenBank/DDBJ databases">
        <title>A genome reference for cultivated species of the human gut microbiota.</title>
        <authorList>
            <person name="Zou Y."/>
            <person name="Xue W."/>
            <person name="Luo G."/>
        </authorList>
    </citation>
    <scope>NUCLEOTIDE SEQUENCE [LARGE SCALE GENOMIC DNA]</scope>
    <source>
        <strain evidence="1 2">AF19-21</strain>
    </source>
</reference>
<gene>
    <name evidence="1" type="ORF">DWX41_00780</name>
</gene>
<proteinExistence type="predicted"/>
<accession>A0A3E2X246</accession>
<dbReference type="Proteomes" id="UP000261111">
    <property type="component" value="Unassembled WGS sequence"/>
</dbReference>
<name>A0A3E2X246_9FIRM</name>
<dbReference type="RefSeq" id="WP_025653707.1">
    <property type="nucleotide sequence ID" value="NZ_QVIA01000001.1"/>
</dbReference>
<sequence>MRIEINNGVYTRDDEVMELLNDSEDEYLAALAQKLMVRQERQNIKTTREKERERQKRIVSNRLLDGDTF</sequence>
<protein>
    <submittedName>
        <fullName evidence="1">Uncharacterized protein</fullName>
    </submittedName>
</protein>
<dbReference type="GeneID" id="93336232"/>
<evidence type="ECO:0000313" key="2">
    <source>
        <dbReference type="Proteomes" id="UP000261111"/>
    </source>
</evidence>